<dbReference type="AlphaFoldDB" id="A0A128ES12"/>
<reference evidence="3" key="1">
    <citation type="submission" date="2016-02" db="EMBL/GenBank/DDBJ databases">
        <authorList>
            <person name="Rodrigo-Torres Lidia"/>
            <person name="Arahal R.David."/>
        </authorList>
    </citation>
    <scope>NUCLEOTIDE SEQUENCE [LARGE SCALE GENOMIC DNA]</scope>
    <source>
        <strain evidence="3">CECT 8713</strain>
    </source>
</reference>
<feature type="signal peptide" evidence="1">
    <location>
        <begin position="1"/>
        <end position="22"/>
    </location>
</feature>
<protein>
    <submittedName>
        <fullName evidence="2">Uncharacterized protein</fullName>
    </submittedName>
</protein>
<name>A0A128ES12_9GAMM</name>
<gene>
    <name evidence="2" type="ORF">GMA8713_00130</name>
</gene>
<evidence type="ECO:0000256" key="1">
    <source>
        <dbReference type="SAM" id="SignalP"/>
    </source>
</evidence>
<accession>A0A128ES12</accession>
<keyword evidence="1" id="KW-0732">Signal</keyword>
<evidence type="ECO:0000313" key="3">
    <source>
        <dbReference type="Proteomes" id="UP000073601"/>
    </source>
</evidence>
<evidence type="ECO:0000313" key="2">
    <source>
        <dbReference type="EMBL" id="CZF77353.1"/>
    </source>
</evidence>
<dbReference type="EMBL" id="FIZY01000001">
    <property type="protein sequence ID" value="CZF77353.1"/>
    <property type="molecule type" value="Genomic_DNA"/>
</dbReference>
<keyword evidence="3" id="KW-1185">Reference proteome</keyword>
<sequence>MKLSVQLIVLLLASLFSVSGVAATCKVPDSGTAYWSKKVTGSSKALGDALLLAKLESRPLSSQEIQKARDWKESIQRSAVEVNTVFGVQQGRGADRLVTLLLEQNLVDGEWQSNTESLAGLKFAVNDDLDDLRGDRVHFGAKNTKDTVYFDTESREAACAAVMGCEVPGGGTNVCQSYLEGWSDAVASYRNAVREENALQMAKLSIAYSEAWDRYLTEARSQTLFDRLLTAGIYSDYLKESHFQLPPEYQFFAFHPSVLMEYVDDAADGSQFKAALAVEWIGINAWQSCFGANFACGASIVSTYSDRAGVDDFGHGLMFHIENSYSFGVTERDGDVGYFLTVDLLKAFEDKKSEVKGWQEKANELLGKE</sequence>
<organism evidence="2 3">
    <name type="scientific">Grimontia marina</name>
    <dbReference type="NCBI Taxonomy" id="646534"/>
    <lineage>
        <taxon>Bacteria</taxon>
        <taxon>Pseudomonadati</taxon>
        <taxon>Pseudomonadota</taxon>
        <taxon>Gammaproteobacteria</taxon>
        <taxon>Vibrionales</taxon>
        <taxon>Vibrionaceae</taxon>
        <taxon>Grimontia</taxon>
    </lineage>
</organism>
<dbReference type="Proteomes" id="UP000073601">
    <property type="component" value="Unassembled WGS sequence"/>
</dbReference>
<feature type="chain" id="PRO_5007281627" evidence="1">
    <location>
        <begin position="23"/>
        <end position="369"/>
    </location>
</feature>
<proteinExistence type="predicted"/>